<feature type="region of interest" description="Disordered" evidence="1">
    <location>
        <begin position="63"/>
        <end position="116"/>
    </location>
</feature>
<feature type="region of interest" description="Disordered" evidence="1">
    <location>
        <begin position="201"/>
        <end position="244"/>
    </location>
</feature>
<dbReference type="EMBL" id="JAODIM010000037">
    <property type="protein sequence ID" value="MCU5776915.1"/>
    <property type="molecule type" value="Genomic_DNA"/>
</dbReference>
<feature type="compositionally biased region" description="Polar residues" evidence="1">
    <location>
        <begin position="428"/>
        <end position="442"/>
    </location>
</feature>
<reference evidence="2" key="1">
    <citation type="submission" date="2022-09" db="EMBL/GenBank/DDBJ databases">
        <title>Winslowiella arboricola sp. nov., isolated from bleeding cankers on broadleaf hosts.</title>
        <authorList>
            <person name="Brady C."/>
            <person name="Kaur S."/>
            <person name="Crampton B."/>
            <person name="Maddock D."/>
            <person name="Arnold D."/>
            <person name="Denman S."/>
        </authorList>
    </citation>
    <scope>NUCLEOTIDE SEQUENCE</scope>
    <source>
        <strain evidence="2">BAC 15a-03b</strain>
    </source>
</reference>
<accession>A0A9J6PKB4</accession>
<feature type="region of interest" description="Disordered" evidence="1">
    <location>
        <begin position="428"/>
        <end position="448"/>
    </location>
</feature>
<comment type="caution">
    <text evidence="2">The sequence shown here is derived from an EMBL/GenBank/DDBJ whole genome shotgun (WGS) entry which is preliminary data.</text>
</comment>
<protein>
    <submittedName>
        <fullName evidence="2">Uncharacterized protein</fullName>
    </submittedName>
</protein>
<dbReference type="RefSeq" id="WP_267143442.1">
    <property type="nucleotide sequence ID" value="NZ_JAODIL010000077.1"/>
</dbReference>
<organism evidence="2 3">
    <name type="scientific">Winslowiella arboricola</name>
    <dbReference type="NCBI Taxonomy" id="2978220"/>
    <lineage>
        <taxon>Bacteria</taxon>
        <taxon>Pseudomonadati</taxon>
        <taxon>Pseudomonadota</taxon>
        <taxon>Gammaproteobacteria</taxon>
        <taxon>Enterobacterales</taxon>
        <taxon>Erwiniaceae</taxon>
        <taxon>Winslowiella</taxon>
    </lineage>
</organism>
<feature type="compositionally biased region" description="Polar residues" evidence="1">
    <location>
        <begin position="63"/>
        <end position="76"/>
    </location>
</feature>
<name>A0A9J6PKB4_9GAMM</name>
<gene>
    <name evidence="2" type="ORF">N5923_05300</name>
</gene>
<dbReference type="Proteomes" id="UP001064262">
    <property type="component" value="Unassembled WGS sequence"/>
</dbReference>
<proteinExistence type="predicted"/>
<evidence type="ECO:0000313" key="3">
    <source>
        <dbReference type="Proteomes" id="UP001064262"/>
    </source>
</evidence>
<evidence type="ECO:0000256" key="1">
    <source>
        <dbReference type="SAM" id="MobiDB-lite"/>
    </source>
</evidence>
<evidence type="ECO:0000313" key="2">
    <source>
        <dbReference type="EMBL" id="MCU5776915.1"/>
    </source>
</evidence>
<sequence>MKTPPLSRAVAVNKVDNSALRPARQPDNIVGQSLKSADNVSVLPATLQPPTEIDLRQHSFTIQQPHAGPSSTQMPQLSLPAGPSSAQMPQLSLPAGPSSTQMPQLSPQVPPGSPQCKPQIKAFSNTCNLMQQRDVVTGSKHAPGKSPLPDYITRSCQENPVNVKWQEANARLAQLLKFNPSQISKSNVLVYMMEETIPPVTSRRAEASGGAEASEPYPPPPHPASSPGTSQNTSAAKHLQFTPEQRDKINRCKAEYFMRLLSCAIRLPVLITTSESNESTVYNNGEPVKKKISPYEISDAISFLKTRNGTSMIIRKAGNDQMRTELESSALVTLLETIPINLFRTTDNIAIYNTFTSTPDILQQQGVAQYTTLHSLFTKGNTLAIKTALEKINVFFNQNPCNSIAKNEFFLTLLLNIKFTLFPEQTRKAQQGNKNHPASSGTAAAAAKRERVTPAQVHFIVSEIEAPPPWAFNAMTAMVIQDKSNIDTLANYLYRLSKNILGNKSTEFSAAFNGIMSIFNDNTNTFFSIAQKMVENVYRELAKESLEEEITQNRLENYFTTFMQATESHTKSEGYKNSIKQVFWPLIYSCEGGFKRYHSEIKTSLSFKHRKLCSIEDRLISLRLTAAFRQPLTWSESIARQFEGILSQAGSDGNRPLATIYFIAFCYERLSREYSEKMFHKFFEVNVKKNERLNAIVMLLLIEVYPPDKVIDIYTDKKEDVVKTFLSYWKKIRSVKSEKIANDKCLIVDQGGAIIEDHKKWKAHIEQRKRVPLALPAAVANRLINKFNFIGNYIFTDNNTIEIVAGILQFLSPMANSEESKTIIDEIASANINSDKYDIHKTANRFQIMLKTTINAINENPLTTKKEREELCNHLTSSVLTLHLNLLNHNSKNIKDELISSISNNFSTISVAEKIAIPLNILNAGLLAEKISEDLYIDIISRTLENSCNQLLDKQTGEIIRTMVLKIALKVIKERDKLFLSLARINTNLASEQSGYNAFLYIVKREMGSTRKPQSSTLPLNNQELQALITFITSSPVCWNIFQRAYTEIYSENAEENNLTEGIRINTEWLINPPCFLLLPPMAKDLMMRFIADVLKQEPANFIRSCLSSIEQKLTTETPINYLNDLEHSLNYLCNALTKESSTTLVSMTDSIFTLAEKINEQKLFRGLSSSMQNALKTILNDIKKTDSLKYDQLSEKYHSLIAASPVGQYFSPPVNVASSSNRIIDTSTGESDNNKPLLPGTSAVAVRKKVSKKKAIVAPTIYVSKNWAELNADADQSKGLHRALEIFSQDPTDSELYFHKYKGYDFWTINIKPVTAEDVQKGWKGTSSDLKIWLFRAEGNCFIVGGVGTHEQAKAESKNYPVLSKKRVSAMIDDASLQYQKIVFNPVSGKFDIAQRDPVQ</sequence>
<keyword evidence="3" id="KW-1185">Reference proteome</keyword>
<feature type="compositionally biased region" description="Polar residues" evidence="1">
    <location>
        <begin position="97"/>
        <end position="107"/>
    </location>
</feature>